<organism evidence="6">
    <name type="scientific">marine sediment metagenome</name>
    <dbReference type="NCBI Taxonomy" id="412755"/>
    <lineage>
        <taxon>unclassified sequences</taxon>
        <taxon>metagenomes</taxon>
        <taxon>ecological metagenomes</taxon>
    </lineage>
</organism>
<evidence type="ECO:0000256" key="4">
    <source>
        <dbReference type="ARBA" id="ARBA00022840"/>
    </source>
</evidence>
<evidence type="ECO:0000256" key="3">
    <source>
        <dbReference type="ARBA" id="ARBA00022806"/>
    </source>
</evidence>
<dbReference type="GO" id="GO:0005524">
    <property type="term" value="F:ATP binding"/>
    <property type="evidence" value="ECO:0007669"/>
    <property type="project" value="UniProtKB-KW"/>
</dbReference>
<dbReference type="InterPro" id="IPR014016">
    <property type="entry name" value="UvrD-like_ATP-bd"/>
</dbReference>
<name>X0ZA60_9ZZZZ</name>
<evidence type="ECO:0000313" key="6">
    <source>
        <dbReference type="EMBL" id="GAG66305.1"/>
    </source>
</evidence>
<gene>
    <name evidence="6" type="ORF">S01H4_20664</name>
</gene>
<proteinExistence type="predicted"/>
<evidence type="ECO:0000256" key="1">
    <source>
        <dbReference type="ARBA" id="ARBA00022741"/>
    </source>
</evidence>
<dbReference type="InterPro" id="IPR027417">
    <property type="entry name" value="P-loop_NTPase"/>
</dbReference>
<comment type="caution">
    <text evidence="6">The sequence shown here is derived from an EMBL/GenBank/DDBJ whole genome shotgun (WGS) entry which is preliminary data.</text>
</comment>
<feature type="domain" description="UvrD-like helicase ATP-binding" evidence="5">
    <location>
        <begin position="110"/>
        <end position="150"/>
    </location>
</feature>
<dbReference type="EMBL" id="BART01009307">
    <property type="protein sequence ID" value="GAG66305.1"/>
    <property type="molecule type" value="Genomic_DNA"/>
</dbReference>
<protein>
    <recommendedName>
        <fullName evidence="5">UvrD-like helicase ATP-binding domain-containing protein</fullName>
    </recommendedName>
</protein>
<feature type="non-terminal residue" evidence="6">
    <location>
        <position position="157"/>
    </location>
</feature>
<sequence>MSKGKIQGMFPEKYELKKTIEKDWQTFLKKNTYLIFDEKRKNFKEINQLAKFPRQTIFNFKIRKVIRKFRKVLRSLIEEINNYNNYFIKKRLKEHSSFFKGKDDKLKYPLDEDQRLAVIKDDKHNLVIAGAGSGKTSVISSRIAYLIRRNDKVDKSR</sequence>
<keyword evidence="3" id="KW-0347">Helicase</keyword>
<dbReference type="GO" id="GO:0004386">
    <property type="term" value="F:helicase activity"/>
    <property type="evidence" value="ECO:0007669"/>
    <property type="project" value="UniProtKB-KW"/>
</dbReference>
<dbReference type="Gene3D" id="3.40.50.300">
    <property type="entry name" value="P-loop containing nucleotide triphosphate hydrolases"/>
    <property type="match status" value="1"/>
</dbReference>
<dbReference type="AlphaFoldDB" id="X0ZA60"/>
<keyword evidence="1" id="KW-0547">Nucleotide-binding</keyword>
<dbReference type="SUPFAM" id="SSF52540">
    <property type="entry name" value="P-loop containing nucleoside triphosphate hydrolases"/>
    <property type="match status" value="1"/>
</dbReference>
<evidence type="ECO:0000259" key="5">
    <source>
        <dbReference type="Pfam" id="PF00580"/>
    </source>
</evidence>
<dbReference type="Pfam" id="PF00580">
    <property type="entry name" value="UvrD-helicase"/>
    <property type="match status" value="1"/>
</dbReference>
<keyword evidence="4" id="KW-0067">ATP-binding</keyword>
<keyword evidence="2" id="KW-0378">Hydrolase</keyword>
<accession>X0ZA60</accession>
<reference evidence="6" key="1">
    <citation type="journal article" date="2014" name="Front. Microbiol.">
        <title>High frequency of phylogenetically diverse reductive dehalogenase-homologous genes in deep subseafloor sedimentary metagenomes.</title>
        <authorList>
            <person name="Kawai M."/>
            <person name="Futagami T."/>
            <person name="Toyoda A."/>
            <person name="Takaki Y."/>
            <person name="Nishi S."/>
            <person name="Hori S."/>
            <person name="Arai W."/>
            <person name="Tsubouchi T."/>
            <person name="Morono Y."/>
            <person name="Uchiyama I."/>
            <person name="Ito T."/>
            <person name="Fujiyama A."/>
            <person name="Inagaki F."/>
            <person name="Takami H."/>
        </authorList>
    </citation>
    <scope>NUCLEOTIDE SEQUENCE</scope>
    <source>
        <strain evidence="6">Expedition CK06-06</strain>
    </source>
</reference>
<evidence type="ECO:0000256" key="2">
    <source>
        <dbReference type="ARBA" id="ARBA00022801"/>
    </source>
</evidence>
<dbReference type="GO" id="GO:0016787">
    <property type="term" value="F:hydrolase activity"/>
    <property type="evidence" value="ECO:0007669"/>
    <property type="project" value="UniProtKB-KW"/>
</dbReference>